<keyword evidence="3" id="KW-1185">Reference proteome</keyword>
<protein>
    <submittedName>
        <fullName evidence="2">DUF3108 domain-containing protein</fullName>
    </submittedName>
</protein>
<name>A0A849VQG2_9HYPH</name>
<gene>
    <name evidence="2" type="ORF">HQ945_13615</name>
</gene>
<accession>A0A849VQG2</accession>
<keyword evidence="1" id="KW-0732">Signal</keyword>
<dbReference type="Pfam" id="PF11306">
    <property type="entry name" value="DUF3108"/>
    <property type="match status" value="1"/>
</dbReference>
<evidence type="ECO:0000313" key="3">
    <source>
        <dbReference type="Proteomes" id="UP000550508"/>
    </source>
</evidence>
<feature type="signal peptide" evidence="1">
    <location>
        <begin position="1"/>
        <end position="30"/>
    </location>
</feature>
<feature type="chain" id="PRO_5032346186" evidence="1">
    <location>
        <begin position="31"/>
        <end position="269"/>
    </location>
</feature>
<dbReference type="EMBL" id="JABUMX010000003">
    <property type="protein sequence ID" value="NTS32295.1"/>
    <property type="molecule type" value="Genomic_DNA"/>
</dbReference>
<evidence type="ECO:0000256" key="1">
    <source>
        <dbReference type="SAM" id="SignalP"/>
    </source>
</evidence>
<proteinExistence type="predicted"/>
<organism evidence="2 3">
    <name type="scientific">Phyllobacterium pellucidum</name>
    <dbReference type="NCBI Taxonomy" id="2740464"/>
    <lineage>
        <taxon>Bacteria</taxon>
        <taxon>Pseudomonadati</taxon>
        <taxon>Pseudomonadota</taxon>
        <taxon>Alphaproteobacteria</taxon>
        <taxon>Hyphomicrobiales</taxon>
        <taxon>Phyllobacteriaceae</taxon>
        <taxon>Phyllobacterium</taxon>
    </lineage>
</organism>
<dbReference type="Proteomes" id="UP000550508">
    <property type="component" value="Unassembled WGS sequence"/>
</dbReference>
<dbReference type="RefSeq" id="WP_027231329.1">
    <property type="nucleotide sequence ID" value="NZ_CP088292.1"/>
</dbReference>
<dbReference type="AlphaFoldDB" id="A0A849VQG2"/>
<dbReference type="InterPro" id="IPR021457">
    <property type="entry name" value="DUF3108"/>
</dbReference>
<evidence type="ECO:0000313" key="2">
    <source>
        <dbReference type="EMBL" id="NTS32295.1"/>
    </source>
</evidence>
<reference evidence="2 3" key="1">
    <citation type="submission" date="2020-05" db="EMBL/GenBank/DDBJ databases">
        <authorList>
            <person name="Kim M.K."/>
        </authorList>
    </citation>
    <scope>NUCLEOTIDE SEQUENCE [LARGE SCALE GENOMIC DNA]</scope>
    <source>
        <strain evidence="2 3">BT25</strain>
    </source>
</reference>
<sequence length="269" mass="28656">MKPTRHLAIRRLALFPLAAAALIGAVPAHGAQSFKTDYRVSIYGLSIAKASFSTSVEENGAYKVTGKLSSSGLASIFDDTNGNLDVTGHLAKNGPVPNSYEVKYRHGDRDKLTSIAFTNGNVTNTTNVPPINSKKKNWVELTPADLQSVADPISGVMVAADRPDEVCAQTLHLYDGQTRVDLKLSPSGGVAPFATRGFKGDAITCTAKFVPIAGYQAGRKAIEYLKNSSKISLTFASLGKSAIYSPVQARIGTQIGTVTVYATRFEKTK</sequence>
<comment type="caution">
    <text evidence="2">The sequence shown here is derived from an EMBL/GenBank/DDBJ whole genome shotgun (WGS) entry which is preliminary data.</text>
</comment>